<name>A0A383RKJ1_PAEAL</name>
<dbReference type="Proteomes" id="UP000304148">
    <property type="component" value="Chromosome"/>
</dbReference>
<accession>A0A383RKJ1</accession>
<dbReference type="EMBL" id="LS992241">
    <property type="protein sequence ID" value="SYX87537.1"/>
    <property type="molecule type" value="Genomic_DNA"/>
</dbReference>
<dbReference type="AlphaFoldDB" id="A0A383RKJ1"/>
<proteinExistence type="predicted"/>
<reference evidence="3" key="1">
    <citation type="submission" date="2018-08" db="EMBL/GenBank/DDBJ databases">
        <authorList>
            <person name="Chevrot R."/>
        </authorList>
    </citation>
    <scope>NUCLEOTIDE SEQUENCE [LARGE SCALE GENOMIC DNA]</scope>
</reference>
<evidence type="ECO:0000256" key="1">
    <source>
        <dbReference type="SAM" id="MobiDB-lite"/>
    </source>
</evidence>
<organism evidence="2 3">
    <name type="scientific">Paenibacillus alvei</name>
    <name type="common">Bacillus alvei</name>
    <dbReference type="NCBI Taxonomy" id="44250"/>
    <lineage>
        <taxon>Bacteria</taxon>
        <taxon>Bacillati</taxon>
        <taxon>Bacillota</taxon>
        <taxon>Bacilli</taxon>
        <taxon>Bacillales</taxon>
        <taxon>Paenibacillaceae</taxon>
        <taxon>Paenibacillus</taxon>
    </lineage>
</organism>
<evidence type="ECO:0000313" key="3">
    <source>
        <dbReference type="Proteomes" id="UP000304148"/>
    </source>
</evidence>
<feature type="region of interest" description="Disordered" evidence="1">
    <location>
        <begin position="64"/>
        <end position="87"/>
    </location>
</feature>
<sequence>MVGASAYGRLRRMAHYWPVDLVTNKDQTERMNEDDVPIGRQCITNKQLDLYWLYQFGEIERGTTRESSAGSGQEGSLLLRGRCNGFL</sequence>
<evidence type="ECO:0000313" key="2">
    <source>
        <dbReference type="EMBL" id="SYX87537.1"/>
    </source>
</evidence>
<gene>
    <name evidence="2" type="ORF">PBLR_15967</name>
</gene>
<protein>
    <submittedName>
        <fullName evidence="2">Uncharacterized protein</fullName>
    </submittedName>
</protein>